<dbReference type="Proteomes" id="UP000198848">
    <property type="component" value="Unassembled WGS sequence"/>
</dbReference>
<reference evidence="2" key="1">
    <citation type="submission" date="2016-10" db="EMBL/GenBank/DDBJ databases">
        <authorList>
            <person name="Varghese N."/>
            <person name="Submissions S."/>
        </authorList>
    </citation>
    <scope>NUCLEOTIDE SEQUENCE [LARGE SCALE GENOMIC DNA]</scope>
    <source>
        <strain evidence="2">DSM 24767</strain>
    </source>
</reference>
<name>A0A1H1IGI9_NATTX</name>
<organism evidence="1 2">
    <name type="scientific">Natronobacterium texcoconense</name>
    <dbReference type="NCBI Taxonomy" id="1095778"/>
    <lineage>
        <taxon>Archaea</taxon>
        <taxon>Methanobacteriati</taxon>
        <taxon>Methanobacteriota</taxon>
        <taxon>Stenosarchaea group</taxon>
        <taxon>Halobacteria</taxon>
        <taxon>Halobacteriales</taxon>
        <taxon>Natrialbaceae</taxon>
        <taxon>Natronobacterium</taxon>
    </lineage>
</organism>
<dbReference type="SUPFAM" id="SSF53659">
    <property type="entry name" value="Isocitrate/Isopropylmalate dehydrogenase-like"/>
    <property type="match status" value="1"/>
</dbReference>
<dbReference type="EMBL" id="FNLC01000004">
    <property type="protein sequence ID" value="SDR36468.1"/>
    <property type="molecule type" value="Genomic_DNA"/>
</dbReference>
<sequence>MGGYDSEIAVIPGDGIGQEITPAAVEVLEGLDDAQRKALVEGVWDTSALMKSNVGEVRKKAEELLYVEDERV</sequence>
<protein>
    <submittedName>
        <fullName evidence="1">Isocitrate/isopropylmalate dehydrogenase</fullName>
    </submittedName>
</protein>
<dbReference type="STRING" id="1095778.SAMN04489842_3526"/>
<keyword evidence="2" id="KW-1185">Reference proteome</keyword>
<evidence type="ECO:0000313" key="2">
    <source>
        <dbReference type="Proteomes" id="UP000198848"/>
    </source>
</evidence>
<dbReference type="Gene3D" id="3.40.718.10">
    <property type="entry name" value="Isopropylmalate Dehydrogenase"/>
    <property type="match status" value="1"/>
</dbReference>
<accession>A0A1H1IGI9</accession>
<gene>
    <name evidence="1" type="ORF">SAMN04489842_3526</name>
</gene>
<dbReference type="AlphaFoldDB" id="A0A1H1IGI9"/>
<proteinExistence type="predicted"/>
<evidence type="ECO:0000313" key="1">
    <source>
        <dbReference type="EMBL" id="SDR36468.1"/>
    </source>
</evidence>